<organism evidence="6 7">
    <name type="scientific">Mucilaginibacter pineti</name>
    <dbReference type="NCBI Taxonomy" id="1391627"/>
    <lineage>
        <taxon>Bacteria</taxon>
        <taxon>Pseudomonadati</taxon>
        <taxon>Bacteroidota</taxon>
        <taxon>Sphingobacteriia</taxon>
        <taxon>Sphingobacteriales</taxon>
        <taxon>Sphingobacteriaceae</taxon>
        <taxon>Mucilaginibacter</taxon>
    </lineage>
</organism>
<dbReference type="InterPro" id="IPR000064">
    <property type="entry name" value="NLP_P60_dom"/>
</dbReference>
<dbReference type="SUPFAM" id="SSF54001">
    <property type="entry name" value="Cysteine proteinases"/>
    <property type="match status" value="1"/>
</dbReference>
<keyword evidence="2" id="KW-0645">Protease</keyword>
<proteinExistence type="inferred from homology"/>
<name>A0A1G7B2V0_9SPHI</name>
<dbReference type="PROSITE" id="PS51935">
    <property type="entry name" value="NLPC_P60"/>
    <property type="match status" value="1"/>
</dbReference>
<feature type="domain" description="NlpC/P60" evidence="5">
    <location>
        <begin position="39"/>
        <end position="169"/>
    </location>
</feature>
<dbReference type="AlphaFoldDB" id="A0A1G7B2V0"/>
<evidence type="ECO:0000256" key="1">
    <source>
        <dbReference type="ARBA" id="ARBA00007074"/>
    </source>
</evidence>
<evidence type="ECO:0000313" key="7">
    <source>
        <dbReference type="Proteomes" id="UP000199072"/>
    </source>
</evidence>
<gene>
    <name evidence="6" type="ORF">SAMN05216464_104369</name>
</gene>
<keyword evidence="3 6" id="KW-0378">Hydrolase</keyword>
<protein>
    <submittedName>
        <fullName evidence="6">Cell wall-associated hydrolase, NlpC family</fullName>
    </submittedName>
</protein>
<dbReference type="GO" id="GO:0008234">
    <property type="term" value="F:cysteine-type peptidase activity"/>
    <property type="evidence" value="ECO:0007669"/>
    <property type="project" value="UniProtKB-KW"/>
</dbReference>
<dbReference type="GO" id="GO:0006508">
    <property type="term" value="P:proteolysis"/>
    <property type="evidence" value="ECO:0007669"/>
    <property type="project" value="UniProtKB-KW"/>
</dbReference>
<dbReference type="PANTHER" id="PTHR47053:SF1">
    <property type="entry name" value="MUREIN DD-ENDOPEPTIDASE MEPH-RELATED"/>
    <property type="match status" value="1"/>
</dbReference>
<dbReference type="PANTHER" id="PTHR47053">
    <property type="entry name" value="MUREIN DD-ENDOPEPTIDASE MEPH-RELATED"/>
    <property type="match status" value="1"/>
</dbReference>
<evidence type="ECO:0000256" key="3">
    <source>
        <dbReference type="ARBA" id="ARBA00022801"/>
    </source>
</evidence>
<evidence type="ECO:0000313" key="6">
    <source>
        <dbReference type="EMBL" id="SDE21167.1"/>
    </source>
</evidence>
<dbReference type="Gene3D" id="3.90.1720.10">
    <property type="entry name" value="endopeptidase domain like (from Nostoc punctiforme)"/>
    <property type="match status" value="1"/>
</dbReference>
<accession>A0A1G7B2V0</accession>
<reference evidence="6 7" key="1">
    <citation type="submission" date="2016-10" db="EMBL/GenBank/DDBJ databases">
        <authorList>
            <person name="de Groot N.N."/>
        </authorList>
    </citation>
    <scope>NUCLEOTIDE SEQUENCE [LARGE SCALE GENOMIC DNA]</scope>
    <source>
        <strain evidence="6 7">47C3B</strain>
    </source>
</reference>
<evidence type="ECO:0000259" key="5">
    <source>
        <dbReference type="PROSITE" id="PS51935"/>
    </source>
</evidence>
<keyword evidence="7" id="KW-1185">Reference proteome</keyword>
<dbReference type="InterPro" id="IPR038765">
    <property type="entry name" value="Papain-like_cys_pep_sf"/>
</dbReference>
<dbReference type="EMBL" id="FNAI01000004">
    <property type="protein sequence ID" value="SDE21167.1"/>
    <property type="molecule type" value="Genomic_DNA"/>
</dbReference>
<comment type="similarity">
    <text evidence="1">Belongs to the peptidase C40 family.</text>
</comment>
<dbReference type="InterPro" id="IPR051202">
    <property type="entry name" value="Peptidase_C40"/>
</dbReference>
<sequence>MPASLKGAKKHKSVKVTRAHKHARAYHRATIDTAIATGCTNPDELVDFAKSLKGIRYRYGSTNPEKGFDCSGFVNYVFHHFGIGIPRSSGDFAGAYGKVDLKDAKSGDLILFTGTKRGSRQAGHIGIIVSEPGEPVMFIHSTSGAANGVTETPLNDYYMGRFIKTIRIFQENADDESGSEELETSTR</sequence>
<evidence type="ECO:0000256" key="2">
    <source>
        <dbReference type="ARBA" id="ARBA00022670"/>
    </source>
</evidence>
<dbReference type="Pfam" id="PF00877">
    <property type="entry name" value="NLPC_P60"/>
    <property type="match status" value="1"/>
</dbReference>
<keyword evidence="4" id="KW-0788">Thiol protease</keyword>
<dbReference type="STRING" id="1391627.SAMN05216464_104369"/>
<evidence type="ECO:0000256" key="4">
    <source>
        <dbReference type="ARBA" id="ARBA00022807"/>
    </source>
</evidence>
<dbReference type="Proteomes" id="UP000199072">
    <property type="component" value="Unassembled WGS sequence"/>
</dbReference>
<dbReference type="RefSeq" id="WP_162842619.1">
    <property type="nucleotide sequence ID" value="NZ_FNAI01000004.1"/>
</dbReference>